<keyword evidence="4" id="KW-0539">Nucleus</keyword>
<dbReference type="Pfam" id="PF00564">
    <property type="entry name" value="PB1"/>
    <property type="match status" value="1"/>
</dbReference>
<dbReference type="PaxDb" id="29760-VIT_05s0094g00020.t01"/>
<feature type="domain" description="RWP-RK" evidence="6">
    <location>
        <begin position="607"/>
        <end position="694"/>
    </location>
</feature>
<dbReference type="CDD" id="cd06407">
    <property type="entry name" value="PB1_NLP"/>
    <property type="match status" value="1"/>
</dbReference>
<dbReference type="HOGENOM" id="CLU_008971_0_0_1"/>
<dbReference type="EMBL" id="FN595507">
    <property type="protein sequence ID" value="CCB49353.1"/>
    <property type="molecule type" value="Genomic_DNA"/>
</dbReference>
<gene>
    <name evidence="8" type="ordered locus">VIT_05s0094g00020</name>
</gene>
<feature type="compositionally biased region" description="Low complexity" evidence="5">
    <location>
        <begin position="866"/>
        <end position="889"/>
    </location>
</feature>
<organism evidence="8 9">
    <name type="scientific">Vitis vinifera</name>
    <name type="common">Grape</name>
    <dbReference type="NCBI Taxonomy" id="29760"/>
    <lineage>
        <taxon>Eukaryota</taxon>
        <taxon>Viridiplantae</taxon>
        <taxon>Streptophyta</taxon>
        <taxon>Embryophyta</taxon>
        <taxon>Tracheophyta</taxon>
        <taxon>Spermatophyta</taxon>
        <taxon>Magnoliopsida</taxon>
        <taxon>eudicotyledons</taxon>
        <taxon>Gunneridae</taxon>
        <taxon>Pentapetalae</taxon>
        <taxon>rosids</taxon>
        <taxon>Vitales</taxon>
        <taxon>Vitaceae</taxon>
        <taxon>Viteae</taxon>
        <taxon>Vitis</taxon>
    </lineage>
</organism>
<dbReference type="InterPro" id="IPR003035">
    <property type="entry name" value="RWP-RK_dom"/>
</dbReference>
<dbReference type="PANTHER" id="PTHR32002">
    <property type="entry name" value="PROTEIN NLP8"/>
    <property type="match status" value="1"/>
</dbReference>
<evidence type="ECO:0000313" key="9">
    <source>
        <dbReference type="Proteomes" id="UP000009183"/>
    </source>
</evidence>
<dbReference type="Gene3D" id="3.10.20.90">
    <property type="entry name" value="Phosphatidylinositol 3-kinase Catalytic Subunit, Chain A, domain 1"/>
    <property type="match status" value="1"/>
</dbReference>
<dbReference type="PANTHER" id="PTHR32002:SF41">
    <property type="entry name" value="PROTEIN NLP8"/>
    <property type="match status" value="1"/>
</dbReference>
<dbReference type="Pfam" id="PF22922">
    <property type="entry name" value="GAF_NLP"/>
    <property type="match status" value="1"/>
</dbReference>
<keyword evidence="3" id="KW-0804">Transcription</keyword>
<dbReference type="InterPro" id="IPR055081">
    <property type="entry name" value="NLP1-9_GAF"/>
</dbReference>
<sequence>MENSSSYWDGAQSESLTLLDNDARNSILEQPVNNIPEDLLHDIPELMNFDASTGWCNNPTMEQSYASYEMSPLQSMPYSDVFNFSDQNVATNSVSDGRGTFNVAGSSFSSGDKMPFQPMDSQFGFSLNSTEADNSNATRSNNSPFQQNFVSEIGSDARRSISCFQQNVGSDMENCSDMGNCMISRPLGRPLAEKMLTALSFFKQSCEGGILAQVWVPIRTGDHYMLSTYEQPYLLDQTLAGYREVSRAFTFSAEDKSGLLPGLPGRVFMSKVPEWTSNVGYYNLEEYLRVKHAAHHDVRGSIALPVFDPPEMSCCAVLELVTVEEKSNFDSEMEMVCQALEAVNLKSTTPPRLQQQYSNNQRAALAEITDVLRAVCHAHRLPLALTWIPCNFIRGDADEIIRVRIKQSNTSSSGKCMLCIEETACYVNDREMQGFVHACMKHYIEEGQGVSGKALQSNHPFFFQDVKKYDISEYPLVHHARKFGLNAAVAIRLRSTFTGNDDYILEFFLPLSMKGSPEQQLLLNNLSGTMQKMCRSLRRVSDTELLGVECSKFGIERGALTNLPPMPVSGSNSQLESSEFEFNLDRMALDASNLGVEGMVASVPREKKTSGSRRQQDKRRTVAEKNVSLSLLQQYFSGSLKDAAKSIGVCPTTLKRICRQHGISRWPSRKINKVNRSLRKIQTVLSSVQGVEGGLKFDPATGGLVAAGSVIQDFGAGPNILVQDLPVLHPGPASQAAPSAPPAIVVDGEVKLEEDDCYVVGTQGSSRSLQQNLNPPRREQKTSNIALVDCSEDSRSMDLESGSFRSAASLDAMPWALADNPMLGSYFAQTCSTWGARSSTTTFPAAAAVAAANEMDTVVDGDQPTSSGMTASSNSSASMVHASSSSSPSFERQLPARGKTKVEDGGSKITVKATYKEDTIRFKFEPSAGCFQLYDEVARRFGLQIGTFQLKYLDDEEEWVMLVNDADLQECLDILEDVGSRSVKFLVRDTPAAMGSSGSSNCFLIGGS</sequence>
<evidence type="ECO:0000256" key="3">
    <source>
        <dbReference type="ARBA" id="ARBA00023163"/>
    </source>
</evidence>
<dbReference type="GO" id="GO:0003700">
    <property type="term" value="F:DNA-binding transcription factor activity"/>
    <property type="evidence" value="ECO:0007669"/>
    <property type="project" value="InterPro"/>
</dbReference>
<evidence type="ECO:0000313" key="8">
    <source>
        <dbReference type="EMBL" id="CCB49353.1"/>
    </source>
</evidence>
<evidence type="ECO:0000256" key="2">
    <source>
        <dbReference type="ARBA" id="ARBA00023125"/>
    </source>
</evidence>
<dbReference type="InterPro" id="IPR045012">
    <property type="entry name" value="NLP"/>
</dbReference>
<feature type="region of interest" description="Disordered" evidence="5">
    <location>
        <begin position="862"/>
        <end position="903"/>
    </location>
</feature>
<dbReference type="SUPFAM" id="SSF54277">
    <property type="entry name" value="CAD &amp; PB1 domains"/>
    <property type="match status" value="1"/>
</dbReference>
<accession>F6HB00</accession>
<dbReference type="OrthoDB" id="6270329at2759"/>
<dbReference type="InterPro" id="IPR034891">
    <property type="entry name" value="PB1_NLP"/>
</dbReference>
<evidence type="ECO:0000256" key="5">
    <source>
        <dbReference type="SAM" id="MobiDB-lite"/>
    </source>
</evidence>
<feature type="domain" description="PB1" evidence="7">
    <location>
        <begin position="908"/>
        <end position="990"/>
    </location>
</feature>
<dbReference type="PROSITE" id="PS51745">
    <property type="entry name" value="PB1"/>
    <property type="match status" value="1"/>
</dbReference>
<dbReference type="GO" id="GO:0003677">
    <property type="term" value="F:DNA binding"/>
    <property type="evidence" value="ECO:0007669"/>
    <property type="project" value="UniProtKB-KW"/>
</dbReference>
<name>F6HB00_VITVI</name>
<protein>
    <recommendedName>
        <fullName evidence="10">Protein NLP9</fullName>
    </recommendedName>
</protein>
<dbReference type="ExpressionAtlas" id="F6HB00">
    <property type="expression patterns" value="baseline"/>
</dbReference>
<evidence type="ECO:0000256" key="1">
    <source>
        <dbReference type="ARBA" id="ARBA00023015"/>
    </source>
</evidence>
<dbReference type="eggNOG" id="ENOG502QQ6H">
    <property type="taxonomic scope" value="Eukaryota"/>
</dbReference>
<dbReference type="AlphaFoldDB" id="F6HB00"/>
<dbReference type="FunCoup" id="F6HB00">
    <property type="interactions" value="359"/>
</dbReference>
<keyword evidence="1" id="KW-0805">Transcription regulation</keyword>
<proteinExistence type="predicted"/>
<dbReference type="InParanoid" id="F6HB00"/>
<keyword evidence="2" id="KW-0238">DNA-binding</keyword>
<evidence type="ECO:0000259" key="6">
    <source>
        <dbReference type="PROSITE" id="PS51519"/>
    </source>
</evidence>
<evidence type="ECO:0000259" key="7">
    <source>
        <dbReference type="PROSITE" id="PS51745"/>
    </source>
</evidence>
<dbReference type="SMART" id="SM00666">
    <property type="entry name" value="PB1"/>
    <property type="match status" value="1"/>
</dbReference>
<evidence type="ECO:0000256" key="4">
    <source>
        <dbReference type="ARBA" id="ARBA00023242"/>
    </source>
</evidence>
<dbReference type="Proteomes" id="UP000009183">
    <property type="component" value="Chromosome 5"/>
</dbReference>
<dbReference type="InterPro" id="IPR053793">
    <property type="entry name" value="PB1-like"/>
</dbReference>
<dbReference type="Pfam" id="PF02042">
    <property type="entry name" value="RWP-RK"/>
    <property type="match status" value="1"/>
</dbReference>
<reference evidence="9" key="1">
    <citation type="journal article" date="2007" name="Nature">
        <title>The grapevine genome sequence suggests ancestral hexaploidization in major angiosperm phyla.</title>
        <authorList>
            <consortium name="The French-Italian Public Consortium for Grapevine Genome Characterization."/>
            <person name="Jaillon O."/>
            <person name="Aury J.-M."/>
            <person name="Noel B."/>
            <person name="Policriti A."/>
            <person name="Clepet C."/>
            <person name="Casagrande A."/>
            <person name="Choisne N."/>
            <person name="Aubourg S."/>
            <person name="Vitulo N."/>
            <person name="Jubin C."/>
            <person name="Vezzi A."/>
            <person name="Legeai F."/>
            <person name="Hugueney P."/>
            <person name="Dasilva C."/>
            <person name="Horner D."/>
            <person name="Mica E."/>
            <person name="Jublot D."/>
            <person name="Poulain J."/>
            <person name="Bruyere C."/>
            <person name="Billault A."/>
            <person name="Segurens B."/>
            <person name="Gouyvenoux M."/>
            <person name="Ugarte E."/>
            <person name="Cattonaro F."/>
            <person name="Anthouard V."/>
            <person name="Vico V."/>
            <person name="Del Fabbro C."/>
            <person name="Alaux M."/>
            <person name="Di Gaspero G."/>
            <person name="Dumas V."/>
            <person name="Felice N."/>
            <person name="Paillard S."/>
            <person name="Juman I."/>
            <person name="Moroldo M."/>
            <person name="Scalabrin S."/>
            <person name="Canaguier A."/>
            <person name="Le Clainche I."/>
            <person name="Malacrida G."/>
            <person name="Durand E."/>
            <person name="Pesole G."/>
            <person name="Laucou V."/>
            <person name="Chatelet P."/>
            <person name="Merdinoglu D."/>
            <person name="Delledonne M."/>
            <person name="Pezzotti M."/>
            <person name="Lecharny A."/>
            <person name="Scarpelli C."/>
            <person name="Artiguenave F."/>
            <person name="Pe M.E."/>
            <person name="Valle G."/>
            <person name="Morgante M."/>
            <person name="Caboche M."/>
            <person name="Adam-Blondon A.-F."/>
            <person name="Weissenbach J."/>
            <person name="Quetier F."/>
            <person name="Wincker P."/>
        </authorList>
    </citation>
    <scope>NUCLEOTIDE SEQUENCE [LARGE SCALE GENOMIC DNA]</scope>
    <source>
        <strain evidence="9">cv. Pinot noir / PN40024</strain>
    </source>
</reference>
<dbReference type="InterPro" id="IPR000270">
    <property type="entry name" value="PB1_dom"/>
</dbReference>
<dbReference type="PROSITE" id="PS51519">
    <property type="entry name" value="RWP_RK"/>
    <property type="match status" value="1"/>
</dbReference>
<evidence type="ECO:0008006" key="10">
    <source>
        <dbReference type="Google" id="ProtNLM"/>
    </source>
</evidence>
<dbReference type="SMR" id="F6HB00"/>
<keyword evidence="9" id="KW-1185">Reference proteome</keyword>